<evidence type="ECO:0000313" key="2">
    <source>
        <dbReference type="Proteomes" id="UP001515500"/>
    </source>
</evidence>
<gene>
    <name evidence="3" type="primary">LOC120260093</name>
</gene>
<feature type="region of interest" description="Disordered" evidence="1">
    <location>
        <begin position="179"/>
        <end position="203"/>
    </location>
</feature>
<dbReference type="Pfam" id="PF14223">
    <property type="entry name" value="Retrotran_gag_2"/>
    <property type="match status" value="1"/>
</dbReference>
<protein>
    <submittedName>
        <fullName evidence="3">Uncharacterized protein LOC120260093</fullName>
    </submittedName>
</protein>
<feature type="compositionally biased region" description="Basic and acidic residues" evidence="1">
    <location>
        <begin position="187"/>
        <end position="203"/>
    </location>
</feature>
<keyword evidence="2" id="KW-1185">Reference proteome</keyword>
<name>A0AB40B898_DIOCR</name>
<dbReference type="PANTHER" id="PTHR35317">
    <property type="entry name" value="OS04G0629600 PROTEIN"/>
    <property type="match status" value="1"/>
</dbReference>
<accession>A0AB40B898</accession>
<organism evidence="2 3">
    <name type="scientific">Dioscorea cayennensis subsp. rotundata</name>
    <name type="common">White Guinea yam</name>
    <name type="synonym">Dioscorea rotundata</name>
    <dbReference type="NCBI Taxonomy" id="55577"/>
    <lineage>
        <taxon>Eukaryota</taxon>
        <taxon>Viridiplantae</taxon>
        <taxon>Streptophyta</taxon>
        <taxon>Embryophyta</taxon>
        <taxon>Tracheophyta</taxon>
        <taxon>Spermatophyta</taxon>
        <taxon>Magnoliopsida</taxon>
        <taxon>Liliopsida</taxon>
        <taxon>Dioscoreales</taxon>
        <taxon>Dioscoreaceae</taxon>
        <taxon>Dioscorea</taxon>
    </lineage>
</organism>
<dbReference type="GeneID" id="120260093"/>
<evidence type="ECO:0000313" key="3">
    <source>
        <dbReference type="RefSeq" id="XP_039123469.1"/>
    </source>
</evidence>
<sequence>MAKSSTTSQTHVPIFKSETFNLWIFKMKTMFRSKGLWPLVEKGFSEEGAEAQMEEIRKQDLDALYLIQQGLDERILIRIAEAETAKQAWDILKTEYQANTKILSVKLYSLRQELETTKMKSGEKIQDFISRVLDVVYQIRVLGEDVPESTMVGKILRRKEEETAFQVVTNSLAETSLRGGRGNVHGPFREHFRGRGRGEETKNEETEGLLFMVNGSEEASQQTVRLGDGKILKVGGIGDVLLHSNTGKINITIACIRMTAHKMFPLDGGDIGSAQMVLGETKESKLWH</sequence>
<proteinExistence type="predicted"/>
<dbReference type="Proteomes" id="UP001515500">
    <property type="component" value="Chromosome 5"/>
</dbReference>
<reference evidence="3" key="1">
    <citation type="submission" date="2025-08" db="UniProtKB">
        <authorList>
            <consortium name="RefSeq"/>
        </authorList>
    </citation>
    <scope>IDENTIFICATION</scope>
</reference>
<dbReference type="RefSeq" id="XP_039123469.1">
    <property type="nucleotide sequence ID" value="XM_039267535.1"/>
</dbReference>
<dbReference type="AlphaFoldDB" id="A0AB40B898"/>
<evidence type="ECO:0000256" key="1">
    <source>
        <dbReference type="SAM" id="MobiDB-lite"/>
    </source>
</evidence>
<dbReference type="PANTHER" id="PTHR35317:SF35">
    <property type="entry name" value="DUF4219 DOMAIN-CONTAINING PROTEIN"/>
    <property type="match status" value="1"/>
</dbReference>